<evidence type="ECO:0000259" key="5">
    <source>
        <dbReference type="PROSITE" id="PS50011"/>
    </source>
</evidence>
<evidence type="ECO:0000256" key="2">
    <source>
        <dbReference type="ARBA" id="ARBA00022679"/>
    </source>
</evidence>
<dbReference type="PANTHER" id="PTHR43851">
    <property type="match status" value="1"/>
</dbReference>
<evidence type="ECO:0000313" key="7">
    <source>
        <dbReference type="Proteomes" id="UP001214638"/>
    </source>
</evidence>
<sequence>MRVSRRFLSSHLKQYQEQNLKFIEKGNLNCRYCIERKKTLDTFILLSQTKPLLSFGCEIFGLLSKEILSKCKNVKYNFRNTMASDMDASQFNLKNALGSLNRLRSVKPGVAGMYDKRQFSTKPPTDNREMLENHIPSDRFSRAAAIAGLVVNVASNTAMDVISRYVQGERQNVIKQSLSSDKNVKLLVDCLCKMRGTALKFGQLLSLQYGILPEVLRKALIQVRHHADIMPRWQVEDVMSRELGKDWIHKFKSFDFNPIASASLGQVHKAVCLDGQDVAVKIQFPGVAASISSDIDNLQLICKTFGLLPERFFVDQFANELKVELQSECNYVNEAQFYEIFRQLQLDGFHIPQLITPLCTSRVLTLHFVEGIPIENTRTLSQDVRNSIGDRLLHLSLCELFLFGLMNTDPNPSNYLYNATNDVIGLVDFGSCRRFSPKFVSEYFELVKASVEENDSEIIRLSSSLGFLSEKDSIEMKQCHLASVLITGEPFRTQGRFDFGSSDIIKQLRRNASVILQKRTQPPPPEVYSLHRKLAGCYVICQMINAKVAASDIYHEIASAFTGH</sequence>
<keyword evidence="7" id="KW-1185">Reference proteome</keyword>
<dbReference type="GeneID" id="94334349"/>
<protein>
    <submittedName>
        <fullName evidence="6">Bifunctional ABC1 atypical kinase-like domain/Protein kinase-like domain superfamily/ADCK3-like domain/Protein kinase domain</fullName>
    </submittedName>
</protein>
<comment type="similarity">
    <text evidence="1">Belongs to the protein kinase superfamily. ADCK protein kinase family.</text>
</comment>
<gene>
    <name evidence="6" type="ORF">BdWA1_000051</name>
</gene>
<dbReference type="GO" id="GO:0006744">
    <property type="term" value="P:ubiquinone biosynthetic process"/>
    <property type="evidence" value="ECO:0007669"/>
    <property type="project" value="TreeGrafter"/>
</dbReference>
<name>A0AAD9PLF9_9APIC</name>
<evidence type="ECO:0000256" key="4">
    <source>
        <dbReference type="ARBA" id="ARBA00022840"/>
    </source>
</evidence>
<dbReference type="RefSeq" id="XP_067803898.1">
    <property type="nucleotide sequence ID" value="XM_067945107.1"/>
</dbReference>
<evidence type="ECO:0000256" key="1">
    <source>
        <dbReference type="ARBA" id="ARBA00009670"/>
    </source>
</evidence>
<dbReference type="AlphaFoldDB" id="A0AAD9PLF9"/>
<dbReference type="GO" id="GO:0004672">
    <property type="term" value="F:protein kinase activity"/>
    <property type="evidence" value="ECO:0007669"/>
    <property type="project" value="InterPro"/>
</dbReference>
<dbReference type="InterPro" id="IPR011009">
    <property type="entry name" value="Kinase-like_dom_sf"/>
</dbReference>
<accession>A0AAD9PLF9</accession>
<keyword evidence="2" id="KW-0808">Transferase</keyword>
<dbReference type="InterPro" id="IPR004147">
    <property type="entry name" value="ABC1_dom"/>
</dbReference>
<evidence type="ECO:0000256" key="3">
    <source>
        <dbReference type="ARBA" id="ARBA00022741"/>
    </source>
</evidence>
<comment type="caution">
    <text evidence="6">The sequence shown here is derived from an EMBL/GenBank/DDBJ whole genome shotgun (WGS) entry which is preliminary data.</text>
</comment>
<dbReference type="InterPro" id="IPR051409">
    <property type="entry name" value="Atypical_kinase_ADCK"/>
</dbReference>
<dbReference type="EMBL" id="JALLKP010000001">
    <property type="protein sequence ID" value="KAK2197056.1"/>
    <property type="molecule type" value="Genomic_DNA"/>
</dbReference>
<dbReference type="Pfam" id="PF03109">
    <property type="entry name" value="ABC1"/>
    <property type="match status" value="1"/>
</dbReference>
<proteinExistence type="inferred from homology"/>
<dbReference type="CDD" id="cd13970">
    <property type="entry name" value="ABC1_ADCK3"/>
    <property type="match status" value="1"/>
</dbReference>
<organism evidence="6 7">
    <name type="scientific">Babesia duncani</name>
    <dbReference type="NCBI Taxonomy" id="323732"/>
    <lineage>
        <taxon>Eukaryota</taxon>
        <taxon>Sar</taxon>
        <taxon>Alveolata</taxon>
        <taxon>Apicomplexa</taxon>
        <taxon>Aconoidasida</taxon>
        <taxon>Piroplasmida</taxon>
        <taxon>Babesiidae</taxon>
        <taxon>Babesia</taxon>
    </lineage>
</organism>
<dbReference type="PROSITE" id="PS50011">
    <property type="entry name" value="PROTEIN_KINASE_DOM"/>
    <property type="match status" value="1"/>
</dbReference>
<dbReference type="PANTHER" id="PTHR43851:SF3">
    <property type="entry name" value="COENZYME Q8"/>
    <property type="match status" value="1"/>
</dbReference>
<keyword evidence="6" id="KW-0418">Kinase</keyword>
<feature type="domain" description="Protein kinase" evidence="5">
    <location>
        <begin position="253"/>
        <end position="564"/>
    </location>
</feature>
<dbReference type="InterPro" id="IPR034646">
    <property type="entry name" value="ADCK3_dom"/>
</dbReference>
<keyword evidence="4" id="KW-0067">ATP-binding</keyword>
<dbReference type="KEGG" id="bdw:94334349"/>
<dbReference type="GO" id="GO:0005524">
    <property type="term" value="F:ATP binding"/>
    <property type="evidence" value="ECO:0007669"/>
    <property type="project" value="UniProtKB-KW"/>
</dbReference>
<dbReference type="InterPro" id="IPR000719">
    <property type="entry name" value="Prot_kinase_dom"/>
</dbReference>
<keyword evidence="3" id="KW-0547">Nucleotide-binding</keyword>
<evidence type="ECO:0000313" key="6">
    <source>
        <dbReference type="EMBL" id="KAK2197056.1"/>
    </source>
</evidence>
<reference evidence="6" key="1">
    <citation type="journal article" date="2023" name="Nat. Microbiol.">
        <title>Babesia duncani multi-omics identifies virulence factors and drug targets.</title>
        <authorList>
            <person name="Singh P."/>
            <person name="Lonardi S."/>
            <person name="Liang Q."/>
            <person name="Vydyam P."/>
            <person name="Khabirova E."/>
            <person name="Fang T."/>
            <person name="Gihaz S."/>
            <person name="Thekkiniath J."/>
            <person name="Munshi M."/>
            <person name="Abel S."/>
            <person name="Ciampossin L."/>
            <person name="Batugedara G."/>
            <person name="Gupta M."/>
            <person name="Lu X.M."/>
            <person name="Lenz T."/>
            <person name="Chakravarty S."/>
            <person name="Cornillot E."/>
            <person name="Hu Y."/>
            <person name="Ma W."/>
            <person name="Gonzalez L.M."/>
            <person name="Sanchez S."/>
            <person name="Estrada K."/>
            <person name="Sanchez-Flores A."/>
            <person name="Montero E."/>
            <person name="Harb O.S."/>
            <person name="Le Roch K.G."/>
            <person name="Mamoun C.B."/>
        </authorList>
    </citation>
    <scope>NUCLEOTIDE SEQUENCE</scope>
    <source>
        <strain evidence="6">WA1</strain>
    </source>
</reference>
<dbReference type="Proteomes" id="UP001214638">
    <property type="component" value="Unassembled WGS sequence"/>
</dbReference>
<dbReference type="SUPFAM" id="SSF56112">
    <property type="entry name" value="Protein kinase-like (PK-like)"/>
    <property type="match status" value="1"/>
</dbReference>